<gene>
    <name evidence="2" type="ORF">NZD86_04505</name>
</gene>
<dbReference type="InterPro" id="IPR036061">
    <property type="entry name" value="CheW-like_dom_sf"/>
</dbReference>
<dbReference type="SUPFAM" id="SSF50341">
    <property type="entry name" value="CheW-like"/>
    <property type="match status" value="1"/>
</dbReference>
<dbReference type="Gene3D" id="2.40.50.180">
    <property type="entry name" value="CheA-289, Domain 4"/>
    <property type="match status" value="1"/>
</dbReference>
<reference evidence="2" key="1">
    <citation type="submission" date="2022-08" db="EMBL/GenBank/DDBJ databases">
        <title>Alicyclobacillus dauci DSM2870, complete genome.</title>
        <authorList>
            <person name="Wang Q."/>
            <person name="Cai R."/>
            <person name="Wang Z."/>
        </authorList>
    </citation>
    <scope>NUCLEOTIDE SEQUENCE</scope>
    <source>
        <strain evidence="2">DSM 28700</strain>
    </source>
</reference>
<sequence>MEKYVVFRLENESYAIEVSSVQSIETVQPTTRLPYTEQFVTGLMTLRGVLVPVVDLRLYFGLDRREPTPESRVVVVSKDEKLTGLLVDSATNVIDIPDEDIDFSLSDVAGYATKTALKGIAKTDGMIIALLDVHKILDTGSEAMATYTG</sequence>
<accession>A0ABY6Z4I9</accession>
<name>A0ABY6Z4I9_9BACL</name>
<dbReference type="PANTHER" id="PTHR22617:SF23">
    <property type="entry name" value="CHEMOTAXIS PROTEIN CHEW"/>
    <property type="match status" value="1"/>
</dbReference>
<evidence type="ECO:0000313" key="3">
    <source>
        <dbReference type="Proteomes" id="UP001164803"/>
    </source>
</evidence>
<protein>
    <submittedName>
        <fullName evidence="2">Chemotaxis protein CheW</fullName>
    </submittedName>
</protein>
<dbReference type="EMBL" id="CP104064">
    <property type="protein sequence ID" value="WAH37770.1"/>
    <property type="molecule type" value="Genomic_DNA"/>
</dbReference>
<evidence type="ECO:0000259" key="1">
    <source>
        <dbReference type="PROSITE" id="PS50851"/>
    </source>
</evidence>
<dbReference type="Pfam" id="PF01584">
    <property type="entry name" value="CheW"/>
    <property type="match status" value="1"/>
</dbReference>
<dbReference type="PROSITE" id="PS50851">
    <property type="entry name" value="CHEW"/>
    <property type="match status" value="1"/>
</dbReference>
<dbReference type="PANTHER" id="PTHR22617">
    <property type="entry name" value="CHEMOTAXIS SENSOR HISTIDINE KINASE-RELATED"/>
    <property type="match status" value="1"/>
</dbReference>
<dbReference type="Proteomes" id="UP001164803">
    <property type="component" value="Chromosome"/>
</dbReference>
<proteinExistence type="predicted"/>
<dbReference type="InterPro" id="IPR002545">
    <property type="entry name" value="CheW-lke_dom"/>
</dbReference>
<evidence type="ECO:0000313" key="2">
    <source>
        <dbReference type="EMBL" id="WAH37770.1"/>
    </source>
</evidence>
<dbReference type="SMART" id="SM00260">
    <property type="entry name" value="CheW"/>
    <property type="match status" value="1"/>
</dbReference>
<dbReference type="InterPro" id="IPR039315">
    <property type="entry name" value="CheW"/>
</dbReference>
<keyword evidence="3" id="KW-1185">Reference proteome</keyword>
<organism evidence="2 3">
    <name type="scientific">Alicyclobacillus dauci</name>
    <dbReference type="NCBI Taxonomy" id="1475485"/>
    <lineage>
        <taxon>Bacteria</taxon>
        <taxon>Bacillati</taxon>
        <taxon>Bacillota</taxon>
        <taxon>Bacilli</taxon>
        <taxon>Bacillales</taxon>
        <taxon>Alicyclobacillaceae</taxon>
        <taxon>Alicyclobacillus</taxon>
    </lineage>
</organism>
<dbReference type="RefSeq" id="WP_268045294.1">
    <property type="nucleotide sequence ID" value="NZ_CP104064.1"/>
</dbReference>
<feature type="domain" description="CheW-like" evidence="1">
    <location>
        <begin position="1"/>
        <end position="142"/>
    </location>
</feature>
<dbReference type="Gene3D" id="2.30.30.40">
    <property type="entry name" value="SH3 Domains"/>
    <property type="match status" value="1"/>
</dbReference>